<feature type="region of interest" description="Disordered" evidence="1">
    <location>
        <begin position="1"/>
        <end position="33"/>
    </location>
</feature>
<dbReference type="AlphaFoldDB" id="A0A9X1MAN4"/>
<dbReference type="RefSeq" id="WP_227929162.1">
    <property type="nucleotide sequence ID" value="NZ_CP094984.1"/>
</dbReference>
<evidence type="ECO:0000313" key="6">
    <source>
        <dbReference type="Proteomes" id="UP001155145"/>
    </source>
</evidence>
<evidence type="ECO:0000313" key="5">
    <source>
        <dbReference type="Proteomes" id="UP000829758"/>
    </source>
</evidence>
<dbReference type="Proteomes" id="UP001155145">
    <property type="component" value="Unassembled WGS sequence"/>
</dbReference>
<name>A0A9X1MAN4_9MICC</name>
<protein>
    <recommendedName>
        <fullName evidence="7">DUF4352 domain-containing protein</fullName>
    </recommendedName>
</protein>
<evidence type="ECO:0000256" key="2">
    <source>
        <dbReference type="SAM" id="Phobius"/>
    </source>
</evidence>
<dbReference type="EMBL" id="JAJFZT010000007">
    <property type="protein sequence ID" value="MCC3273334.1"/>
    <property type="molecule type" value="Genomic_DNA"/>
</dbReference>
<organism evidence="3 6">
    <name type="scientific">Arthrobacter zhangbolii</name>
    <dbReference type="NCBI Taxonomy" id="2886936"/>
    <lineage>
        <taxon>Bacteria</taxon>
        <taxon>Bacillati</taxon>
        <taxon>Actinomycetota</taxon>
        <taxon>Actinomycetes</taxon>
        <taxon>Micrococcales</taxon>
        <taxon>Micrococcaceae</taxon>
        <taxon>Arthrobacter</taxon>
    </lineage>
</organism>
<keyword evidence="2" id="KW-0472">Membrane</keyword>
<keyword evidence="2" id="KW-1133">Transmembrane helix</keyword>
<proteinExistence type="predicted"/>
<evidence type="ECO:0000256" key="1">
    <source>
        <dbReference type="SAM" id="MobiDB-lite"/>
    </source>
</evidence>
<evidence type="ECO:0000313" key="3">
    <source>
        <dbReference type="EMBL" id="MCC3273334.1"/>
    </source>
</evidence>
<evidence type="ECO:0000313" key="4">
    <source>
        <dbReference type="EMBL" id="UON92686.1"/>
    </source>
</evidence>
<dbReference type="EMBL" id="CP094984">
    <property type="protein sequence ID" value="UON92686.1"/>
    <property type="molecule type" value="Genomic_DNA"/>
</dbReference>
<dbReference type="Proteomes" id="UP000829758">
    <property type="component" value="Chromosome"/>
</dbReference>
<evidence type="ECO:0008006" key="7">
    <source>
        <dbReference type="Google" id="ProtNLM"/>
    </source>
</evidence>
<gene>
    <name evidence="3" type="ORF">LJ755_11400</name>
    <name evidence="4" type="ORF">MUK71_03305</name>
</gene>
<keyword evidence="2" id="KW-0812">Transmembrane</keyword>
<feature type="transmembrane region" description="Helical" evidence="2">
    <location>
        <begin position="38"/>
        <end position="57"/>
    </location>
</feature>
<keyword evidence="5" id="KW-1185">Reference proteome</keyword>
<reference evidence="3" key="1">
    <citation type="submission" date="2021-10" db="EMBL/GenBank/DDBJ databases">
        <title>Novel species in genus Arthrobacter.</title>
        <authorList>
            <person name="Liu Y."/>
        </authorList>
    </citation>
    <scope>NUCLEOTIDE SEQUENCE</scope>
    <source>
        <strain evidence="3">Zg-Y462</strain>
        <strain evidence="5">zg-Y462</strain>
    </source>
</reference>
<sequence>MDNSSGHSTAYPPAGPPAPPPPHKEKPEPANGSRRRNLLLAGVLLLAVLAVIAGLVLSRDNDGEEPVAESGAPEVGTAQQVADYNLTVTGVDTDATEELKSVAAFNEDPQGNYVLVDISAEYLGTGSGTPSEDLQIQFVAADGSEYGQCKALMAKPMHNVPAMANGDTAEFQTCMDVPSEDLAGATIRIGSYIWVNEEDDEVDWAVK</sequence>
<accession>A0A9X1MAN4</accession>